<feature type="compositionally biased region" description="Basic and acidic residues" evidence="2">
    <location>
        <begin position="484"/>
        <end position="503"/>
    </location>
</feature>
<feature type="compositionally biased region" description="Basic and acidic residues" evidence="2">
    <location>
        <begin position="7"/>
        <end position="27"/>
    </location>
</feature>
<dbReference type="Proteomes" id="UP000254866">
    <property type="component" value="Unassembled WGS sequence"/>
</dbReference>
<reference evidence="3 4" key="1">
    <citation type="journal article" date="2018" name="IMA Fungus">
        <title>IMA Genome-F 9: Draft genome sequence of Annulohypoxylon stygium, Aspergillus mulundensis, Berkeleyomyces basicola (syn. Thielaviopsis basicola), Ceratocystis smalleyi, two Cercospora beticola strains, Coleophoma cylindrospora, Fusarium fracticaudum, Phialophora cf. hyalina, and Morchella septimelata.</title>
        <authorList>
            <person name="Wingfield B.D."/>
            <person name="Bills G.F."/>
            <person name="Dong Y."/>
            <person name="Huang W."/>
            <person name="Nel W.J."/>
            <person name="Swalarsk-Parry B.S."/>
            <person name="Vaghefi N."/>
            <person name="Wilken P.M."/>
            <person name="An Z."/>
            <person name="de Beer Z.W."/>
            <person name="De Vos L."/>
            <person name="Chen L."/>
            <person name="Duong T.A."/>
            <person name="Gao Y."/>
            <person name="Hammerbacher A."/>
            <person name="Kikkert J.R."/>
            <person name="Li Y."/>
            <person name="Li H."/>
            <person name="Li K."/>
            <person name="Li Q."/>
            <person name="Liu X."/>
            <person name="Ma X."/>
            <person name="Naidoo K."/>
            <person name="Pethybridge S.J."/>
            <person name="Sun J."/>
            <person name="Steenkamp E.T."/>
            <person name="van der Nest M.A."/>
            <person name="van Wyk S."/>
            <person name="Wingfield M.J."/>
            <person name="Xiong C."/>
            <person name="Yue Q."/>
            <person name="Zhang X."/>
        </authorList>
    </citation>
    <scope>NUCLEOTIDE SEQUENCE [LARGE SCALE GENOMIC DNA]</scope>
    <source>
        <strain evidence="3 4">BP 5553</strain>
    </source>
</reference>
<evidence type="ECO:0000256" key="2">
    <source>
        <dbReference type="SAM" id="MobiDB-lite"/>
    </source>
</evidence>
<dbReference type="EMBL" id="NPIC01000002">
    <property type="protein sequence ID" value="RDL38239.1"/>
    <property type="molecule type" value="Genomic_DNA"/>
</dbReference>
<feature type="region of interest" description="Disordered" evidence="2">
    <location>
        <begin position="484"/>
        <end position="524"/>
    </location>
</feature>
<evidence type="ECO:0000313" key="4">
    <source>
        <dbReference type="Proteomes" id="UP000254866"/>
    </source>
</evidence>
<keyword evidence="1" id="KW-0175">Coiled coil</keyword>
<feature type="region of interest" description="Disordered" evidence="2">
    <location>
        <begin position="1"/>
        <end position="150"/>
    </location>
</feature>
<keyword evidence="4" id="KW-1185">Reference proteome</keyword>
<evidence type="ECO:0008006" key="5">
    <source>
        <dbReference type="Google" id="ProtNLM"/>
    </source>
</evidence>
<feature type="compositionally biased region" description="Basic residues" evidence="2">
    <location>
        <begin position="580"/>
        <end position="591"/>
    </location>
</feature>
<organism evidence="3 4">
    <name type="scientific">Venustampulla echinocandica</name>
    <dbReference type="NCBI Taxonomy" id="2656787"/>
    <lineage>
        <taxon>Eukaryota</taxon>
        <taxon>Fungi</taxon>
        <taxon>Dikarya</taxon>
        <taxon>Ascomycota</taxon>
        <taxon>Pezizomycotina</taxon>
        <taxon>Leotiomycetes</taxon>
        <taxon>Helotiales</taxon>
        <taxon>Pleuroascaceae</taxon>
        <taxon>Venustampulla</taxon>
    </lineage>
</organism>
<comment type="caution">
    <text evidence="3">The sequence shown here is derived from an EMBL/GenBank/DDBJ whole genome shotgun (WGS) entry which is preliminary data.</text>
</comment>
<feature type="region of interest" description="Disordered" evidence="2">
    <location>
        <begin position="257"/>
        <end position="358"/>
    </location>
</feature>
<feature type="compositionally biased region" description="Low complexity" evidence="2">
    <location>
        <begin position="660"/>
        <end position="692"/>
    </location>
</feature>
<dbReference type="GeneID" id="43595428"/>
<accession>A0A370TRS8</accession>
<evidence type="ECO:0000313" key="3">
    <source>
        <dbReference type="EMBL" id="RDL38239.1"/>
    </source>
</evidence>
<feature type="compositionally biased region" description="Basic and acidic residues" evidence="2">
    <location>
        <begin position="277"/>
        <end position="294"/>
    </location>
</feature>
<feature type="compositionally biased region" description="Low complexity" evidence="2">
    <location>
        <begin position="104"/>
        <end position="117"/>
    </location>
</feature>
<feature type="coiled-coil region" evidence="1">
    <location>
        <begin position="398"/>
        <end position="425"/>
    </location>
</feature>
<evidence type="ECO:0000256" key="1">
    <source>
        <dbReference type="SAM" id="Coils"/>
    </source>
</evidence>
<feature type="compositionally biased region" description="Basic residues" evidence="2">
    <location>
        <begin position="620"/>
        <end position="635"/>
    </location>
</feature>
<feature type="compositionally biased region" description="Polar residues" evidence="2">
    <location>
        <begin position="344"/>
        <end position="358"/>
    </location>
</feature>
<dbReference type="OrthoDB" id="5226996at2759"/>
<proteinExistence type="predicted"/>
<sequence>MATRTAHPRDTSRNRSRDTSRTRDRSVEPQQQRRTVDSTPKAAGTKRLFSNRASRLPVDSEDHGENYGGDTYEDEEVHSEKRRRPSDWPLSNTSPASTAQARQPLRSRSRNTPNSPNFRRRSSSQARPSKFVEGSMNDRASMKPPMPYIGTEQQFIDGLDEHRQNENRWSKTRKYTHHANASLVESTADRSEISRHSGIFRFGKSIASSFNPSNWKIWSKPQPAVVVDEEEIAQQRILRERQEAAERIYQELKQAGHFKAATPRANRPQLQEPGQEQQREMESQKNSPAKHDSGVDFYDQSAYPAVDISREEKRKGTVFLEPPSFPSTQHRGESPAASFCGSAPRSTNSSPSKQSFSLKRASFSNIKKAFTNDSVTNLHETEFRQARRIPSRKDLQKQQKLVKRVSDLEGKLEAARRQLTESLAEPVPSQPMPPARIGRPRFVPGALSTLPSERLLSGYVSSEADASEGEAFYDIGRAVTVDQPKKDVGVMPGKRADSEHREPSQLPITGMADWNVKPLPCPPKEEVMQSVEDDEIPEDAIVLAAPSEELVVKVEEPESSDLSSLEEEHEITPKPVATAKKTRNLTPKKRKSVFEGLADDGGRYKPTDADSDGESEIKKPALKKKSATARPRKLQKVTQEAAPPMPRAKPSISTVAARRSSITNTTSSIPTARASSSSRLVKPTARTSRQSTSPPPSSTFTGLDYAKSSTSSKARKNSEQLASPAKNVAYIANPAMGNDVPPMPKLPKAVRLASGEVVSTQGSSVVGEGKRKLRKEKPGVESESEMAKASFEWPADVF</sequence>
<feature type="region of interest" description="Disordered" evidence="2">
    <location>
        <begin position="756"/>
        <end position="798"/>
    </location>
</feature>
<name>A0A370TRS8_9HELO</name>
<feature type="compositionally biased region" description="Polar residues" evidence="2">
    <location>
        <begin position="89"/>
        <end position="101"/>
    </location>
</feature>
<dbReference type="STRING" id="2656787.A0A370TRS8"/>
<feature type="region of interest" description="Disordered" evidence="2">
    <location>
        <begin position="554"/>
        <end position="726"/>
    </location>
</feature>
<protein>
    <recommendedName>
        <fullName evidence="5">Nuclear RNA binding protein</fullName>
    </recommendedName>
</protein>
<gene>
    <name evidence="3" type="ORF">BP5553_02579</name>
</gene>
<dbReference type="AlphaFoldDB" id="A0A370TRS8"/>
<dbReference type="RefSeq" id="XP_031870895.1">
    <property type="nucleotide sequence ID" value="XM_032011202.1"/>
</dbReference>